<name>A0AAD5ITJ8_ACENE</name>
<dbReference type="Pfam" id="PF14968">
    <property type="entry name" value="CCDC84"/>
    <property type="match status" value="1"/>
</dbReference>
<evidence type="ECO:0000313" key="3">
    <source>
        <dbReference type="Proteomes" id="UP001064489"/>
    </source>
</evidence>
<dbReference type="Proteomes" id="UP001064489">
    <property type="component" value="Chromosome 5"/>
</dbReference>
<accession>A0AAD5ITJ8</accession>
<reference evidence="2" key="2">
    <citation type="submission" date="2023-02" db="EMBL/GenBank/DDBJ databases">
        <authorList>
            <person name="Swenson N.G."/>
            <person name="Wegrzyn J.L."/>
            <person name="Mcevoy S.L."/>
        </authorList>
    </citation>
    <scope>NUCLEOTIDE SEQUENCE</scope>
    <source>
        <strain evidence="2">91603</strain>
        <tissue evidence="2">Leaf</tissue>
    </source>
</reference>
<organism evidence="2 3">
    <name type="scientific">Acer negundo</name>
    <name type="common">Box elder</name>
    <dbReference type="NCBI Taxonomy" id="4023"/>
    <lineage>
        <taxon>Eukaryota</taxon>
        <taxon>Viridiplantae</taxon>
        <taxon>Streptophyta</taxon>
        <taxon>Embryophyta</taxon>
        <taxon>Tracheophyta</taxon>
        <taxon>Spermatophyta</taxon>
        <taxon>Magnoliopsida</taxon>
        <taxon>eudicotyledons</taxon>
        <taxon>Gunneridae</taxon>
        <taxon>Pentapetalae</taxon>
        <taxon>rosids</taxon>
        <taxon>malvids</taxon>
        <taxon>Sapindales</taxon>
        <taxon>Sapindaceae</taxon>
        <taxon>Hippocastanoideae</taxon>
        <taxon>Acereae</taxon>
        <taxon>Acer</taxon>
    </lineage>
</organism>
<dbReference type="PANTHER" id="PTHR31198:SF1">
    <property type="entry name" value="CENTROSOMAL AT-AC SPLICING FACTOR"/>
    <property type="match status" value="1"/>
</dbReference>
<keyword evidence="3" id="KW-1185">Reference proteome</keyword>
<feature type="region of interest" description="Disordered" evidence="1">
    <location>
        <begin position="458"/>
        <end position="565"/>
    </location>
</feature>
<feature type="compositionally biased region" description="Polar residues" evidence="1">
    <location>
        <begin position="506"/>
        <end position="528"/>
    </location>
</feature>
<comment type="caution">
    <text evidence="2">The sequence shown here is derived from an EMBL/GenBank/DDBJ whole genome shotgun (WGS) entry which is preliminary data.</text>
</comment>
<dbReference type="AlphaFoldDB" id="A0AAD5ITJ8"/>
<sequence>MSSSALFSFIVIRSCSLHQVVEFVHCPSFSNSSGGFVRMTMEVDSPAKKPNPKPKPKPGSNSTNAKKRSEFEYCKVCNRNHNEGQRHKYFPSHTKSLSNFLSRFQNKITDIRFFWKNPSVLRPEHASRNCFWCVFCDFDVDELGSSFVCNNAINHLASVDHFKKLKYFMWKYGGAMDRVDAFRITEADVAKWEKNCKSLKSEATSVGEGSQELPPGPPNDIHNELNFENMNNFEKNTIHHLNSNISNGVMPLQYHTNECQISDSVFPGVANSGTNLHVVTSSFPTDTCSTPSSWNSNYAMVNQNSPWNSTNCSGNVYLSGGMYQVYTDKRVESREISSQGLQNIAQVSSMVPKEAGGNVNSGAPPPWLGSTQKVGGGNVHSGAPPPWLEATEGDRLELTPVLNSFVSSSNKSGKSKLNPKRVGAAWAEKRKMEMEMEKRGEIVKRDCDPNWLPNFGRVWQSGSRKESRKEFEIENKKQPNIQCQSEMPVTVQPYISKRMRRDTTEDGSNGYTENNDQSKSGVEGSSVTHAGLASDESAPPNGRVVQRRPASTHSNGGQTVTTYSYNNGETTQIAISRGFRFEKIQRPVF</sequence>
<feature type="compositionally biased region" description="Polar residues" evidence="1">
    <location>
        <begin position="478"/>
        <end position="487"/>
    </location>
</feature>
<evidence type="ECO:0008006" key="4">
    <source>
        <dbReference type="Google" id="ProtNLM"/>
    </source>
</evidence>
<reference evidence="2" key="1">
    <citation type="journal article" date="2022" name="Plant J.">
        <title>Strategies of tolerance reflected in two North American maple genomes.</title>
        <authorList>
            <person name="McEvoy S.L."/>
            <person name="Sezen U.U."/>
            <person name="Trouern-Trend A."/>
            <person name="McMahon S.M."/>
            <person name="Schaberg P.G."/>
            <person name="Yang J."/>
            <person name="Wegrzyn J.L."/>
            <person name="Swenson N.G."/>
        </authorList>
    </citation>
    <scope>NUCLEOTIDE SEQUENCE</scope>
    <source>
        <strain evidence="2">91603</strain>
    </source>
</reference>
<dbReference type="PANTHER" id="PTHR31198">
    <property type="entry name" value="COILED-COIL DOMAIN-CONTAINING PROTEIN 84"/>
    <property type="match status" value="1"/>
</dbReference>
<feature type="region of interest" description="Disordered" evidence="1">
    <location>
        <begin position="44"/>
        <end position="66"/>
    </location>
</feature>
<gene>
    <name evidence="2" type="ORF">LWI28_000443</name>
</gene>
<evidence type="ECO:0000313" key="2">
    <source>
        <dbReference type="EMBL" id="KAI9176251.1"/>
    </source>
</evidence>
<evidence type="ECO:0000256" key="1">
    <source>
        <dbReference type="SAM" id="MobiDB-lite"/>
    </source>
</evidence>
<feature type="compositionally biased region" description="Polar residues" evidence="1">
    <location>
        <begin position="549"/>
        <end position="565"/>
    </location>
</feature>
<protein>
    <recommendedName>
        <fullName evidence="4">TITAN-like protein</fullName>
    </recommendedName>
</protein>
<dbReference type="EMBL" id="JAJSOW010000102">
    <property type="protein sequence ID" value="KAI9176251.1"/>
    <property type="molecule type" value="Genomic_DNA"/>
</dbReference>
<dbReference type="InterPro" id="IPR028015">
    <property type="entry name" value="CCDC84-like"/>
</dbReference>
<feature type="compositionally biased region" description="Basic and acidic residues" evidence="1">
    <location>
        <begin position="463"/>
        <end position="477"/>
    </location>
</feature>
<proteinExistence type="predicted"/>